<evidence type="ECO:0000259" key="5">
    <source>
        <dbReference type="PROSITE" id="PS50828"/>
    </source>
</evidence>
<sequence length="461" mass="52125">MIRGRILHPSPPPPPPPPPTAFRHYPPLVCGLTRQGHRFLSSLLTTQDPSAALGLLRKFVSSSSKHVALTTLSHLLSPPLPSPSNSNPRLSSLAFPLYSMIKQESWFSWNTKLVADLIALLYKEEHFDDAENLFSETVLKLRFKERDLCMFYCNLVESHAKHKSERGVLDSCTQLRQLILLTSSVYVRQRGYRSMVAGFCEVGLPDKAEILMQEMREIGLKPSVFELRSLVYGYGQMGFLEDMKRSIVQMEKDGFELDTVGCNMVLSSFGAHNELPEMLSWLKKMRNLGIPFSIRTYNSVLNSCPAINLMLEDMKKLPLSTDELLGDLKVEEANVVLELLKSTVLDHVMEWGSSELKLDLHGMHLSTAYLVLLQWFKELKLRFLAGNHTIPTEISVICGCGKHSSIRGESPVKSLTKEIIRRTKCPLRIDRKNIGCFIGRGKVFKEWLLHKDANKNPSDTS</sequence>
<dbReference type="InterPro" id="IPR011990">
    <property type="entry name" value="TPR-like_helical_dom_sf"/>
</dbReference>
<evidence type="ECO:0000313" key="6">
    <source>
        <dbReference type="EMBL" id="KAL0334543.1"/>
    </source>
</evidence>
<feature type="domain" description="Smr" evidence="5">
    <location>
        <begin position="358"/>
        <end position="442"/>
    </location>
</feature>
<dbReference type="InterPro" id="IPR002885">
    <property type="entry name" value="PPR_rpt"/>
</dbReference>
<gene>
    <name evidence="6" type="ORF">Sradi_4666200</name>
</gene>
<protein>
    <submittedName>
        <fullName evidence="6">Pentatricopeptide repeat-containing protein</fullName>
    </submittedName>
</protein>
<evidence type="ECO:0000256" key="1">
    <source>
        <dbReference type="ARBA" id="ARBA00007626"/>
    </source>
</evidence>
<proteinExistence type="inferred from homology"/>
<feature type="region of interest" description="Disordered" evidence="4">
    <location>
        <begin position="1"/>
        <end position="22"/>
    </location>
</feature>
<dbReference type="PANTHER" id="PTHR47447:SF15">
    <property type="entry name" value="OS02G0120000 PROTEIN"/>
    <property type="match status" value="1"/>
</dbReference>
<dbReference type="Gene3D" id="3.30.1370.110">
    <property type="match status" value="1"/>
</dbReference>
<dbReference type="Gene3D" id="1.25.40.10">
    <property type="entry name" value="Tetratricopeptide repeat domain"/>
    <property type="match status" value="2"/>
</dbReference>
<keyword evidence="2" id="KW-0677">Repeat</keyword>
<accession>A0AAW2MUR7</accession>
<reference evidence="6" key="2">
    <citation type="journal article" date="2024" name="Plant">
        <title>Genomic evolution and insights into agronomic trait innovations of Sesamum species.</title>
        <authorList>
            <person name="Miao H."/>
            <person name="Wang L."/>
            <person name="Qu L."/>
            <person name="Liu H."/>
            <person name="Sun Y."/>
            <person name="Le M."/>
            <person name="Wang Q."/>
            <person name="Wei S."/>
            <person name="Zheng Y."/>
            <person name="Lin W."/>
            <person name="Duan Y."/>
            <person name="Cao H."/>
            <person name="Xiong S."/>
            <person name="Wang X."/>
            <person name="Wei L."/>
            <person name="Li C."/>
            <person name="Ma Q."/>
            <person name="Ju M."/>
            <person name="Zhao R."/>
            <person name="Li G."/>
            <person name="Mu C."/>
            <person name="Tian Q."/>
            <person name="Mei H."/>
            <person name="Zhang T."/>
            <person name="Gao T."/>
            <person name="Zhang H."/>
        </authorList>
    </citation>
    <scope>NUCLEOTIDE SEQUENCE</scope>
    <source>
        <strain evidence="6">G02</strain>
    </source>
</reference>
<comment type="caution">
    <text evidence="6">The sequence shown here is derived from an EMBL/GenBank/DDBJ whole genome shotgun (WGS) entry which is preliminary data.</text>
</comment>
<dbReference type="InterPro" id="IPR002625">
    <property type="entry name" value="Smr_dom"/>
</dbReference>
<feature type="repeat" description="PPR" evidence="3">
    <location>
        <begin position="188"/>
        <end position="222"/>
    </location>
</feature>
<reference evidence="6" key="1">
    <citation type="submission" date="2020-06" db="EMBL/GenBank/DDBJ databases">
        <authorList>
            <person name="Li T."/>
            <person name="Hu X."/>
            <person name="Zhang T."/>
            <person name="Song X."/>
            <person name="Zhang H."/>
            <person name="Dai N."/>
            <person name="Sheng W."/>
            <person name="Hou X."/>
            <person name="Wei L."/>
        </authorList>
    </citation>
    <scope>NUCLEOTIDE SEQUENCE</scope>
    <source>
        <strain evidence="6">G02</strain>
        <tissue evidence="6">Leaf</tissue>
    </source>
</reference>
<comment type="similarity">
    <text evidence="1">Belongs to the PPR family. P subfamily.</text>
</comment>
<name>A0AAW2MUR7_SESRA</name>
<dbReference type="InterPro" id="IPR036063">
    <property type="entry name" value="Smr_dom_sf"/>
</dbReference>
<evidence type="ECO:0000256" key="3">
    <source>
        <dbReference type="PROSITE-ProRule" id="PRU00708"/>
    </source>
</evidence>
<dbReference type="SUPFAM" id="SSF160443">
    <property type="entry name" value="SMR domain-like"/>
    <property type="match status" value="1"/>
</dbReference>
<evidence type="ECO:0000256" key="2">
    <source>
        <dbReference type="ARBA" id="ARBA00022737"/>
    </source>
</evidence>
<dbReference type="Pfam" id="PF01535">
    <property type="entry name" value="PPR"/>
    <property type="match status" value="1"/>
</dbReference>
<feature type="compositionally biased region" description="Pro residues" evidence="4">
    <location>
        <begin position="9"/>
        <end position="20"/>
    </location>
</feature>
<dbReference type="AlphaFoldDB" id="A0AAW2MUR7"/>
<dbReference type="EMBL" id="JACGWJ010000021">
    <property type="protein sequence ID" value="KAL0334543.1"/>
    <property type="molecule type" value="Genomic_DNA"/>
</dbReference>
<dbReference type="PROSITE" id="PS51375">
    <property type="entry name" value="PPR"/>
    <property type="match status" value="1"/>
</dbReference>
<dbReference type="PANTHER" id="PTHR47447">
    <property type="entry name" value="OS03G0856100 PROTEIN"/>
    <property type="match status" value="1"/>
</dbReference>
<evidence type="ECO:0000256" key="4">
    <source>
        <dbReference type="SAM" id="MobiDB-lite"/>
    </source>
</evidence>
<dbReference type="PROSITE" id="PS50828">
    <property type="entry name" value="SMR"/>
    <property type="match status" value="1"/>
</dbReference>
<dbReference type="SMART" id="SM00463">
    <property type="entry name" value="SMR"/>
    <property type="match status" value="1"/>
</dbReference>
<dbReference type="Pfam" id="PF13812">
    <property type="entry name" value="PPR_3"/>
    <property type="match status" value="1"/>
</dbReference>
<organism evidence="6">
    <name type="scientific">Sesamum radiatum</name>
    <name type="common">Black benniseed</name>
    <dbReference type="NCBI Taxonomy" id="300843"/>
    <lineage>
        <taxon>Eukaryota</taxon>
        <taxon>Viridiplantae</taxon>
        <taxon>Streptophyta</taxon>
        <taxon>Embryophyta</taxon>
        <taxon>Tracheophyta</taxon>
        <taxon>Spermatophyta</taxon>
        <taxon>Magnoliopsida</taxon>
        <taxon>eudicotyledons</taxon>
        <taxon>Gunneridae</taxon>
        <taxon>Pentapetalae</taxon>
        <taxon>asterids</taxon>
        <taxon>lamiids</taxon>
        <taxon>Lamiales</taxon>
        <taxon>Pedaliaceae</taxon>
        <taxon>Sesamum</taxon>
    </lineage>
</organism>